<evidence type="ECO:0000256" key="3">
    <source>
        <dbReference type="ARBA" id="ARBA00022452"/>
    </source>
</evidence>
<evidence type="ECO:0000256" key="4">
    <source>
        <dbReference type="ARBA" id="ARBA00022692"/>
    </source>
</evidence>
<dbReference type="RefSeq" id="WP_092669627.1">
    <property type="nucleotide sequence ID" value="NZ_FOXS01000001.1"/>
</dbReference>
<dbReference type="SUPFAM" id="SSF56935">
    <property type="entry name" value="Porins"/>
    <property type="match status" value="1"/>
</dbReference>
<dbReference type="InterPro" id="IPR000531">
    <property type="entry name" value="Beta-barrel_TonB"/>
</dbReference>
<feature type="domain" description="TonB-dependent receptor plug" evidence="12">
    <location>
        <begin position="125"/>
        <end position="238"/>
    </location>
</feature>
<dbReference type="STRING" id="1227077.SAMN04515668_1030"/>
<evidence type="ECO:0000256" key="6">
    <source>
        <dbReference type="ARBA" id="ARBA00023136"/>
    </source>
</evidence>
<evidence type="ECO:0000313" key="13">
    <source>
        <dbReference type="EMBL" id="SFP97494.1"/>
    </source>
</evidence>
<organism evidence="13 14">
    <name type="scientific">Hymenobacter arizonensis</name>
    <name type="common">Siccationidurans arizonensis</name>
    <dbReference type="NCBI Taxonomy" id="1227077"/>
    <lineage>
        <taxon>Bacteria</taxon>
        <taxon>Pseudomonadati</taxon>
        <taxon>Bacteroidota</taxon>
        <taxon>Cytophagia</taxon>
        <taxon>Cytophagales</taxon>
        <taxon>Hymenobacteraceae</taxon>
        <taxon>Hymenobacter</taxon>
    </lineage>
</organism>
<dbReference type="PROSITE" id="PS52016">
    <property type="entry name" value="TONB_DEPENDENT_REC_3"/>
    <property type="match status" value="1"/>
</dbReference>
<dbReference type="Proteomes" id="UP000199029">
    <property type="component" value="Unassembled WGS sequence"/>
</dbReference>
<dbReference type="InterPro" id="IPR036942">
    <property type="entry name" value="Beta-barrel_TonB_sf"/>
</dbReference>
<dbReference type="InterPro" id="IPR023996">
    <property type="entry name" value="TonB-dep_OMP_SusC/RagA"/>
</dbReference>
<evidence type="ECO:0000256" key="7">
    <source>
        <dbReference type="ARBA" id="ARBA00023237"/>
    </source>
</evidence>
<dbReference type="Pfam" id="PF07715">
    <property type="entry name" value="Plug"/>
    <property type="match status" value="1"/>
</dbReference>
<dbReference type="Gene3D" id="2.40.170.20">
    <property type="entry name" value="TonB-dependent receptor, beta-barrel domain"/>
    <property type="match status" value="1"/>
</dbReference>
<keyword evidence="6 8" id="KW-0472">Membrane</keyword>
<dbReference type="OrthoDB" id="9768177at2"/>
<evidence type="ECO:0000256" key="2">
    <source>
        <dbReference type="ARBA" id="ARBA00022448"/>
    </source>
</evidence>
<dbReference type="InterPro" id="IPR023997">
    <property type="entry name" value="TonB-dep_OMP_SusC/RagA_CS"/>
</dbReference>
<reference evidence="14" key="1">
    <citation type="submission" date="2016-10" db="EMBL/GenBank/DDBJ databases">
        <authorList>
            <person name="Varghese N."/>
            <person name="Submissions S."/>
        </authorList>
    </citation>
    <scope>NUCLEOTIDE SEQUENCE [LARGE SCALE GENOMIC DNA]</scope>
    <source>
        <strain evidence="14">OR362-8,ATCC BAA-1266,JCM 13504</strain>
    </source>
</reference>
<keyword evidence="14" id="KW-1185">Reference proteome</keyword>
<feature type="domain" description="TonB-dependent receptor-like beta-barrel" evidence="11">
    <location>
        <begin position="402"/>
        <end position="967"/>
    </location>
</feature>
<protein>
    <submittedName>
        <fullName evidence="13">Iron complex outermembrane recepter protein</fullName>
    </submittedName>
</protein>
<comment type="subcellular location">
    <subcellularLocation>
        <location evidence="1 8">Cell outer membrane</location>
        <topology evidence="1 8">Multi-pass membrane protein</topology>
    </subcellularLocation>
</comment>
<evidence type="ECO:0000256" key="5">
    <source>
        <dbReference type="ARBA" id="ARBA00023077"/>
    </source>
</evidence>
<sequence>MKHPYLAKLLFLLLFAGLGFPSGAYAQTGSVSGRVTDSKNEGIPGATVLIEGTSLGSSSNVDGTYSIQNVPAGAQTLVISFVGYNTVRRPVTVVAGQNTETSAALVENATQLSEAVVVGYGTQRRQDVTGAVATVDSREFVQGQVTTPEQLIQGKVAGVSITTGGGAPGAANVIRIRGNSSLNANSDPLYVIDGVPVDKTTISGASNPLSLINPNDIETFTVLKDASATAIYGNRASGWVILITTKRGLQGEKLRVELNSQTGVSTVARRYETLSTDEFRRQINQFGSPSQIASLGTANTNWQNEIFRTAATFDNTVSLIGSVAKVPFRVSYGNLYQEGIVITNQLKRNTGSVSLTPTLLNDRLRIDINAKGSVIDNRFVDYGTVAGAALYDPTQPVRSNEARFTRFGGYSQFLNPTTGAPLGNAPANPVAALNNSNNTSNVKRLIGNVQFDYKVHGVEGLRANLNLGLDASRGRGNNVISPNDFGNYEVSPDPGLSGRFTQYAQDRDMKLLEAYLAYGKQFGGTKFDVQAGHAYQSFINQGPNFLDYRSNRDTLVTRGETLSLPGFYDKNVLISFFGRATMNVQDKYLVTATVRNDQTSRFRKGFRSGVFPALGLAWRVKNEEFLKDNNTLSELKLRAGYGRTGQQDIGGAYDTQPRYVVGSSTSQYPFGNGNTIPGITYSPQGYNSVLTWETTNTYNAGVDLGFLDNRLTATLDVYQRTASDLLAEVDQSAGSNLTNRLNANIGSLRNRGVELGLNYGVFRSENLTWDVNLNGAYNVNKITDLGSQQEGFPGYNVGSIPGGTGNFIQINAVGQPVGTFYVRRQVYGPDGRPVQGLYVNSERNAANADVGDYYYKQPAPLVTLGFSSNVVYEKFTFAFTLRGNVGNYVYNANAAGLGNFANAQGSTNFVSNLNPDVLNTGFTRQQLFSDYYVQNASFLRCENISLGYNVGKVLGASTLRVTGNVQNAFVLTKYKGVDPEIASVDALSGQATFGIDNSFYPRARTYTLGLALGF</sequence>
<feature type="chain" id="PRO_5011659313" evidence="10">
    <location>
        <begin position="27"/>
        <end position="1014"/>
    </location>
</feature>
<dbReference type="InterPro" id="IPR037066">
    <property type="entry name" value="Plug_dom_sf"/>
</dbReference>
<gene>
    <name evidence="13" type="ORF">SAMN04515668_1030</name>
</gene>
<dbReference type="InterPro" id="IPR008969">
    <property type="entry name" value="CarboxyPept-like_regulatory"/>
</dbReference>
<dbReference type="SUPFAM" id="SSF49464">
    <property type="entry name" value="Carboxypeptidase regulatory domain-like"/>
    <property type="match status" value="1"/>
</dbReference>
<comment type="similarity">
    <text evidence="8 9">Belongs to the TonB-dependent receptor family.</text>
</comment>
<keyword evidence="4 8" id="KW-0812">Transmembrane</keyword>
<keyword evidence="10" id="KW-0732">Signal</keyword>
<dbReference type="NCBIfam" id="TIGR04056">
    <property type="entry name" value="OMP_RagA_SusC"/>
    <property type="match status" value="1"/>
</dbReference>
<keyword evidence="5 9" id="KW-0798">TonB box</keyword>
<evidence type="ECO:0000259" key="11">
    <source>
        <dbReference type="Pfam" id="PF00593"/>
    </source>
</evidence>
<keyword evidence="3 8" id="KW-1134">Transmembrane beta strand</keyword>
<proteinExistence type="inferred from homology"/>
<dbReference type="AlphaFoldDB" id="A0A1I5UQA8"/>
<dbReference type="Gene3D" id="2.60.40.1120">
    <property type="entry name" value="Carboxypeptidase-like, regulatory domain"/>
    <property type="match status" value="1"/>
</dbReference>
<name>A0A1I5UQA8_HYMAR</name>
<evidence type="ECO:0000256" key="9">
    <source>
        <dbReference type="RuleBase" id="RU003357"/>
    </source>
</evidence>
<evidence type="ECO:0000256" key="10">
    <source>
        <dbReference type="SAM" id="SignalP"/>
    </source>
</evidence>
<dbReference type="EMBL" id="FOXS01000001">
    <property type="protein sequence ID" value="SFP97494.1"/>
    <property type="molecule type" value="Genomic_DNA"/>
</dbReference>
<keyword evidence="7 8" id="KW-0998">Cell outer membrane</keyword>
<evidence type="ECO:0000313" key="14">
    <source>
        <dbReference type="Proteomes" id="UP000199029"/>
    </source>
</evidence>
<dbReference type="InterPro" id="IPR012910">
    <property type="entry name" value="Plug_dom"/>
</dbReference>
<accession>A0A1I5UQA8</accession>
<evidence type="ECO:0000259" key="12">
    <source>
        <dbReference type="Pfam" id="PF07715"/>
    </source>
</evidence>
<feature type="signal peptide" evidence="10">
    <location>
        <begin position="1"/>
        <end position="26"/>
    </location>
</feature>
<dbReference type="Pfam" id="PF13715">
    <property type="entry name" value="CarbopepD_reg_2"/>
    <property type="match status" value="1"/>
</dbReference>
<evidence type="ECO:0000256" key="8">
    <source>
        <dbReference type="PROSITE-ProRule" id="PRU01360"/>
    </source>
</evidence>
<dbReference type="GO" id="GO:0009279">
    <property type="term" value="C:cell outer membrane"/>
    <property type="evidence" value="ECO:0007669"/>
    <property type="project" value="UniProtKB-SubCell"/>
</dbReference>
<dbReference type="NCBIfam" id="TIGR04057">
    <property type="entry name" value="SusC_RagA_signa"/>
    <property type="match status" value="1"/>
</dbReference>
<dbReference type="InterPro" id="IPR039426">
    <property type="entry name" value="TonB-dep_rcpt-like"/>
</dbReference>
<dbReference type="Pfam" id="PF00593">
    <property type="entry name" value="TonB_dep_Rec_b-barrel"/>
    <property type="match status" value="1"/>
</dbReference>
<dbReference type="Gene3D" id="2.170.130.10">
    <property type="entry name" value="TonB-dependent receptor, plug domain"/>
    <property type="match status" value="1"/>
</dbReference>
<evidence type="ECO:0000256" key="1">
    <source>
        <dbReference type="ARBA" id="ARBA00004571"/>
    </source>
</evidence>
<keyword evidence="2 8" id="KW-0813">Transport</keyword>